<dbReference type="Pfam" id="PF03544">
    <property type="entry name" value="TonB_C"/>
    <property type="match status" value="1"/>
</dbReference>
<keyword evidence="1" id="KW-0732">Signal</keyword>
<protein>
    <submittedName>
        <fullName evidence="3">Energy transducer TonB</fullName>
    </submittedName>
</protein>
<reference evidence="3" key="1">
    <citation type="submission" date="2021-10" db="EMBL/GenBank/DDBJ databases">
        <title>Gramella sp. ASW11-100T, isolated from marine sediment.</title>
        <authorList>
            <person name="Xia C."/>
        </authorList>
    </citation>
    <scope>NUCLEOTIDE SEQUENCE</scope>
    <source>
        <strain evidence="3">ASW11-100</strain>
    </source>
</reference>
<evidence type="ECO:0000256" key="1">
    <source>
        <dbReference type="SAM" id="SignalP"/>
    </source>
</evidence>
<dbReference type="RefSeq" id="WP_229342232.1">
    <property type="nucleotide sequence ID" value="NZ_JAJBZG010000005.1"/>
</dbReference>
<comment type="caution">
    <text evidence="3">The sequence shown here is derived from an EMBL/GenBank/DDBJ whole genome shotgun (WGS) entry which is preliminary data.</text>
</comment>
<feature type="domain" description="TonB C-terminal" evidence="2">
    <location>
        <begin position="62"/>
        <end position="136"/>
    </location>
</feature>
<dbReference type="Gene3D" id="3.30.1150.10">
    <property type="match status" value="1"/>
</dbReference>
<sequence length="136" mass="15350">MKKLLFIAIMLTGFMSFAQNDVEVKGNKVSMKETAPVWPGCEDNADKKACFNKMLMQHIRENIKYSKNDKGEYIRGKATVSMKVNEEGKVVVKSVESKYPELKKEAKRLMEAIPTMTPGKLAGKPKTISYTIPLNF</sequence>
<gene>
    <name evidence="3" type="ORF">LGQ90_14600</name>
</gene>
<feature type="chain" id="PRO_5040959304" evidence="1">
    <location>
        <begin position="19"/>
        <end position="136"/>
    </location>
</feature>
<evidence type="ECO:0000313" key="4">
    <source>
        <dbReference type="Proteomes" id="UP001139414"/>
    </source>
</evidence>
<dbReference type="GO" id="GO:0055085">
    <property type="term" value="P:transmembrane transport"/>
    <property type="evidence" value="ECO:0007669"/>
    <property type="project" value="InterPro"/>
</dbReference>
<organism evidence="3 4">
    <name type="scientific">Christiangramia sediminis</name>
    <dbReference type="NCBI Taxonomy" id="2881336"/>
    <lineage>
        <taxon>Bacteria</taxon>
        <taxon>Pseudomonadati</taxon>
        <taxon>Bacteroidota</taxon>
        <taxon>Flavobacteriia</taxon>
        <taxon>Flavobacteriales</taxon>
        <taxon>Flavobacteriaceae</taxon>
        <taxon>Christiangramia</taxon>
    </lineage>
</organism>
<proteinExistence type="predicted"/>
<keyword evidence="4" id="KW-1185">Reference proteome</keyword>
<dbReference type="InterPro" id="IPR037682">
    <property type="entry name" value="TonB_C"/>
</dbReference>
<name>A0A9X1LLC7_9FLAO</name>
<dbReference type="EMBL" id="JAJBZG010000005">
    <property type="protein sequence ID" value="MCB7482498.1"/>
    <property type="molecule type" value="Genomic_DNA"/>
</dbReference>
<dbReference type="Proteomes" id="UP001139414">
    <property type="component" value="Unassembled WGS sequence"/>
</dbReference>
<dbReference type="AlphaFoldDB" id="A0A9X1LLC7"/>
<accession>A0A9X1LLC7</accession>
<dbReference type="SUPFAM" id="SSF74653">
    <property type="entry name" value="TolA/TonB C-terminal domain"/>
    <property type="match status" value="1"/>
</dbReference>
<evidence type="ECO:0000313" key="3">
    <source>
        <dbReference type="EMBL" id="MCB7482498.1"/>
    </source>
</evidence>
<feature type="signal peptide" evidence="1">
    <location>
        <begin position="1"/>
        <end position="18"/>
    </location>
</feature>
<evidence type="ECO:0000259" key="2">
    <source>
        <dbReference type="Pfam" id="PF03544"/>
    </source>
</evidence>